<evidence type="ECO:0000256" key="2">
    <source>
        <dbReference type="ARBA" id="ARBA00022448"/>
    </source>
</evidence>
<evidence type="ECO:0000256" key="3">
    <source>
        <dbReference type="ARBA" id="ARBA00022452"/>
    </source>
</evidence>
<dbReference type="InterPro" id="IPR023996">
    <property type="entry name" value="TonB-dep_OMP_SusC/RagA"/>
</dbReference>
<evidence type="ECO:0000313" key="13">
    <source>
        <dbReference type="EMBL" id="GGC37671.1"/>
    </source>
</evidence>
<evidence type="ECO:0000259" key="12">
    <source>
        <dbReference type="Pfam" id="PF07715"/>
    </source>
</evidence>
<dbReference type="EMBL" id="BMIK01000012">
    <property type="protein sequence ID" value="GGC37671.1"/>
    <property type="molecule type" value="Genomic_DNA"/>
</dbReference>
<organism evidence="13 14">
    <name type="scientific">Parapedobacter defluvii</name>
    <dbReference type="NCBI Taxonomy" id="2045106"/>
    <lineage>
        <taxon>Bacteria</taxon>
        <taxon>Pseudomonadati</taxon>
        <taxon>Bacteroidota</taxon>
        <taxon>Sphingobacteriia</taxon>
        <taxon>Sphingobacteriales</taxon>
        <taxon>Sphingobacteriaceae</taxon>
        <taxon>Parapedobacter</taxon>
    </lineage>
</organism>
<dbReference type="NCBIfam" id="TIGR04056">
    <property type="entry name" value="OMP_RagA_SusC"/>
    <property type="match status" value="1"/>
</dbReference>
<feature type="domain" description="TonB-dependent receptor plug" evidence="12">
    <location>
        <begin position="128"/>
        <end position="254"/>
    </location>
</feature>
<dbReference type="InterPro" id="IPR039426">
    <property type="entry name" value="TonB-dep_rcpt-like"/>
</dbReference>
<dbReference type="NCBIfam" id="TIGR04057">
    <property type="entry name" value="SusC_RagA_signa"/>
    <property type="match status" value="1"/>
</dbReference>
<dbReference type="PANTHER" id="PTHR30442:SF0">
    <property type="entry name" value="FE(3+) DICITRATE TRANSPORT PROTEIN FECA"/>
    <property type="match status" value="1"/>
</dbReference>
<sequence length="1101" mass="122021">MKQRFTLKMKQVFLLCGLSALGLTQSPVVAQQQSRSVSGVVRSSTDSAPLEGVGVAIKGSETRAATDANGKYTIRVTGDQPVLVFRSVGYEPQEIAVNNKQVIDVSLVPTEEQLDEVVVTALGIEREKKSLGYSVGTVAGEDLVRVPQTNVVNALSGRVPGVTINQTGGPGSTVSMVIRGQTSLSTDNQPLFVIDGIPMQNKLNNAAGGKRGDRNDVDYGNVISDINPENIESISILKGPSAAALYGSRAGNGVVLITTKSGRGDQGLGITFSSSNVFEVPYRYVDFHYKYANGDRPDHYNEGSAYWGGLPLDQGNKAPHFMSPLDENGNKIPIELKSYPDNAKNFLETGITSVNNLTVAGSRGFGTYRVSYDMMRHNGMIPNSDLKRDAISSVAEFNVGQTIKLRTNLNFLRSSSPNRPATGRGANPLYALYNWSAVDVRDMREIWLPGQEQIAQRRPGTGEDNPYFLAYELTNAFTRDHAYGNVEAEWTPLQNLVLLGRVAHDVFNENQETKVPWSYSRASKGGYYLDDFVNQETNMEFRASYRLFPGDFDISLTAGTSGMHQQGKSQYMGGTELTIPGLYRISNIPTGNRQTTNNTYEKRIYSVFGLASIGFDDKLYLDVTARNDWSSTLPANDRSYFYPSASLSWLVNNTVKLPTAFSLFKLRGGVAQVGNDTGPYQLYNALGTGNWGDLITINIDQNLRNPILKPEIATSYEGGIDLNLFKNRLRFEGTYFYVENKNQILNVNVSPSSGYVTAKTNAGLLSSRGLELMLSGTPIADRNGWNLDVSLNWSRTRARLDRLSGDLKYHEFWKDNEGGAYTWVGEDIGNLYSRGYMQVTDPNSKYYRWPILDQSDGQWIYNNGVENMEKVGNWNPDFLMGGQIALRYKRFSLTTSFDWRKGGQFMSWTYRYGGSDWKDANQEKKLIPGSLYEPEELAAMLKSNPEKYIIPQNGNFPRVGGHTAETGGYPFEGLNDGGFVPGVFDNGDGTYTEVLGGPGTPILTQITDIYAWGFNKQVTFDADFLKIREISLGYSLPNFGKFRNMHVSVYTQNIMLWTKANIGVDPERAFRVNETGFRQGIEWNNILPYTSPIGFKVSISL</sequence>
<comment type="similarity">
    <text evidence="8 9">Belongs to the TonB-dependent receptor family.</text>
</comment>
<keyword evidence="5 9" id="KW-0798">TonB box</keyword>
<dbReference type="Pfam" id="PF00593">
    <property type="entry name" value="TonB_dep_Rec_b-barrel"/>
    <property type="match status" value="1"/>
</dbReference>
<feature type="signal peptide" evidence="10">
    <location>
        <begin position="1"/>
        <end position="30"/>
    </location>
</feature>
<dbReference type="RefSeq" id="WP_188752479.1">
    <property type="nucleotide sequence ID" value="NZ_BMIK01000012.1"/>
</dbReference>
<reference evidence="14" key="1">
    <citation type="journal article" date="2019" name="Int. J. Syst. Evol. Microbiol.">
        <title>The Global Catalogue of Microorganisms (GCM) 10K type strain sequencing project: providing services to taxonomists for standard genome sequencing and annotation.</title>
        <authorList>
            <consortium name="The Broad Institute Genomics Platform"/>
            <consortium name="The Broad Institute Genome Sequencing Center for Infectious Disease"/>
            <person name="Wu L."/>
            <person name="Ma J."/>
        </authorList>
    </citation>
    <scope>NUCLEOTIDE SEQUENCE [LARGE SCALE GENOMIC DNA]</scope>
    <source>
        <strain evidence="14">CGMCC 1.15342</strain>
    </source>
</reference>
<dbReference type="InterPro" id="IPR000531">
    <property type="entry name" value="Beta-barrel_TonB"/>
</dbReference>
<dbReference type="InterPro" id="IPR036942">
    <property type="entry name" value="Beta-barrel_TonB_sf"/>
</dbReference>
<keyword evidence="4 8" id="KW-0812">Transmembrane</keyword>
<dbReference type="Pfam" id="PF07715">
    <property type="entry name" value="Plug"/>
    <property type="match status" value="1"/>
</dbReference>
<comment type="subcellular location">
    <subcellularLocation>
        <location evidence="1 8">Cell outer membrane</location>
        <topology evidence="1 8">Multi-pass membrane protein</topology>
    </subcellularLocation>
</comment>
<evidence type="ECO:0000313" key="14">
    <source>
        <dbReference type="Proteomes" id="UP000597338"/>
    </source>
</evidence>
<keyword evidence="14" id="KW-1185">Reference proteome</keyword>
<dbReference type="Gene3D" id="2.40.170.20">
    <property type="entry name" value="TonB-dependent receptor, beta-barrel domain"/>
    <property type="match status" value="1"/>
</dbReference>
<evidence type="ECO:0000256" key="9">
    <source>
        <dbReference type="RuleBase" id="RU003357"/>
    </source>
</evidence>
<dbReference type="SUPFAM" id="SSF56935">
    <property type="entry name" value="Porins"/>
    <property type="match status" value="1"/>
</dbReference>
<dbReference type="InterPro" id="IPR037066">
    <property type="entry name" value="Plug_dom_sf"/>
</dbReference>
<dbReference type="PROSITE" id="PS52016">
    <property type="entry name" value="TONB_DEPENDENT_REC_3"/>
    <property type="match status" value="1"/>
</dbReference>
<comment type="caution">
    <text evidence="13">The sequence shown here is derived from an EMBL/GenBank/DDBJ whole genome shotgun (WGS) entry which is preliminary data.</text>
</comment>
<keyword evidence="10" id="KW-0732">Signal</keyword>
<protein>
    <submittedName>
        <fullName evidence="13">SusC/RagA family TonB-linked outer membrane protein</fullName>
    </submittedName>
</protein>
<evidence type="ECO:0000256" key="5">
    <source>
        <dbReference type="ARBA" id="ARBA00023077"/>
    </source>
</evidence>
<keyword evidence="3 8" id="KW-1134">Transmembrane beta strand</keyword>
<dbReference type="Pfam" id="PF13715">
    <property type="entry name" value="CarbopepD_reg_2"/>
    <property type="match status" value="1"/>
</dbReference>
<dbReference type="Gene3D" id="2.60.40.1120">
    <property type="entry name" value="Carboxypeptidase-like, regulatory domain"/>
    <property type="match status" value="1"/>
</dbReference>
<proteinExistence type="inferred from homology"/>
<gene>
    <name evidence="13" type="ORF">GCM10011386_32210</name>
</gene>
<accession>A0ABQ1MBE3</accession>
<dbReference type="InterPro" id="IPR012910">
    <property type="entry name" value="Plug_dom"/>
</dbReference>
<evidence type="ECO:0000256" key="1">
    <source>
        <dbReference type="ARBA" id="ARBA00004571"/>
    </source>
</evidence>
<keyword evidence="7 8" id="KW-0998">Cell outer membrane</keyword>
<dbReference type="InterPro" id="IPR008969">
    <property type="entry name" value="CarboxyPept-like_regulatory"/>
</dbReference>
<keyword evidence="2 8" id="KW-0813">Transport</keyword>
<evidence type="ECO:0000259" key="11">
    <source>
        <dbReference type="Pfam" id="PF00593"/>
    </source>
</evidence>
<evidence type="ECO:0000256" key="10">
    <source>
        <dbReference type="SAM" id="SignalP"/>
    </source>
</evidence>
<dbReference type="Gene3D" id="2.170.130.10">
    <property type="entry name" value="TonB-dependent receptor, plug domain"/>
    <property type="match status" value="1"/>
</dbReference>
<dbReference type="InterPro" id="IPR023997">
    <property type="entry name" value="TonB-dep_OMP_SusC/RagA_CS"/>
</dbReference>
<evidence type="ECO:0000256" key="7">
    <source>
        <dbReference type="ARBA" id="ARBA00023237"/>
    </source>
</evidence>
<feature type="domain" description="TonB-dependent receptor-like beta-barrel" evidence="11">
    <location>
        <begin position="461"/>
        <end position="841"/>
    </location>
</feature>
<evidence type="ECO:0000256" key="6">
    <source>
        <dbReference type="ARBA" id="ARBA00023136"/>
    </source>
</evidence>
<dbReference type="Proteomes" id="UP000597338">
    <property type="component" value="Unassembled WGS sequence"/>
</dbReference>
<dbReference type="PANTHER" id="PTHR30442">
    <property type="entry name" value="IRON III DICITRATE TRANSPORT PROTEIN FECA"/>
    <property type="match status" value="1"/>
</dbReference>
<evidence type="ECO:0000256" key="4">
    <source>
        <dbReference type="ARBA" id="ARBA00022692"/>
    </source>
</evidence>
<feature type="chain" id="PRO_5047242224" evidence="10">
    <location>
        <begin position="31"/>
        <end position="1101"/>
    </location>
</feature>
<evidence type="ECO:0000256" key="8">
    <source>
        <dbReference type="PROSITE-ProRule" id="PRU01360"/>
    </source>
</evidence>
<name>A0ABQ1MBE3_9SPHI</name>
<dbReference type="SUPFAM" id="SSF49464">
    <property type="entry name" value="Carboxypeptidase regulatory domain-like"/>
    <property type="match status" value="1"/>
</dbReference>
<keyword evidence="6 8" id="KW-0472">Membrane</keyword>